<feature type="transmembrane region" description="Helical" evidence="1">
    <location>
        <begin position="60"/>
        <end position="82"/>
    </location>
</feature>
<keyword evidence="1" id="KW-0812">Transmembrane</keyword>
<reference evidence="3 4" key="1">
    <citation type="submission" date="2016-12" db="EMBL/GenBank/DDBJ databases">
        <title>Complete genome sequence of Clostridium kluyveri JZZ isolated from the pit mud of a Chinese flavor liquor-making factory.</title>
        <authorList>
            <person name="Wang Y."/>
        </authorList>
    </citation>
    <scope>NUCLEOTIDE SEQUENCE [LARGE SCALE GENOMIC DNA]</scope>
    <source>
        <strain evidence="3 4">JZZ</strain>
    </source>
</reference>
<feature type="transmembrane region" description="Helical" evidence="1">
    <location>
        <begin position="178"/>
        <end position="199"/>
    </location>
</feature>
<keyword evidence="1" id="KW-0472">Membrane</keyword>
<organism evidence="3 4">
    <name type="scientific">Clostridium kluyveri</name>
    <dbReference type="NCBI Taxonomy" id="1534"/>
    <lineage>
        <taxon>Bacteria</taxon>
        <taxon>Bacillati</taxon>
        <taxon>Bacillota</taxon>
        <taxon>Clostridia</taxon>
        <taxon>Eubacteriales</taxon>
        <taxon>Clostridiaceae</taxon>
        <taxon>Clostridium</taxon>
    </lineage>
</organism>
<dbReference type="RefSeq" id="WP_073539452.1">
    <property type="nucleotide sequence ID" value="NZ_CP018335.1"/>
</dbReference>
<evidence type="ECO:0000259" key="2">
    <source>
        <dbReference type="SMART" id="SM00900"/>
    </source>
</evidence>
<dbReference type="GO" id="GO:0010181">
    <property type="term" value="F:FMN binding"/>
    <property type="evidence" value="ECO:0007669"/>
    <property type="project" value="InterPro"/>
</dbReference>
<dbReference type="EMBL" id="CP018335">
    <property type="protein sequence ID" value="APM39837.1"/>
    <property type="molecule type" value="Genomic_DNA"/>
</dbReference>
<protein>
    <submittedName>
        <fullName evidence="3">FMN-binding protein</fullName>
    </submittedName>
</protein>
<evidence type="ECO:0000256" key="1">
    <source>
        <dbReference type="SAM" id="Phobius"/>
    </source>
</evidence>
<dbReference type="Pfam" id="PF04205">
    <property type="entry name" value="FMN_bind"/>
    <property type="match status" value="1"/>
</dbReference>
<feature type="domain" description="FMN-binding" evidence="2">
    <location>
        <begin position="232"/>
        <end position="298"/>
    </location>
</feature>
<dbReference type="OrthoDB" id="307864at2"/>
<dbReference type="SMART" id="SM00900">
    <property type="entry name" value="FMN_bind"/>
    <property type="match status" value="1"/>
</dbReference>
<feature type="transmembrane region" description="Helical" evidence="1">
    <location>
        <begin position="142"/>
        <end position="166"/>
    </location>
</feature>
<feature type="transmembrane region" description="Helical" evidence="1">
    <location>
        <begin position="94"/>
        <end position="122"/>
    </location>
</feature>
<dbReference type="InterPro" id="IPR007329">
    <property type="entry name" value="FMN-bd"/>
</dbReference>
<sequence>MDKNWTMSAYYKKIVKTFHIILAASVFGSLLSIFIIFIVKQNCHMITENIFAVDLSILKIFTWGVNYAFFALMLTSFIFGLFTEWKFVKHRWIIFKWMIVLSMFAVTCFGLGPAINGMTSIADAGLNSSTMSREYLNFQQRAVVFNAVEIVAILLIFVISVFKPWGIRNVKRQIKQKTVIMILLPLIAIGVGFATINAIKLNTIRNIPIKNVDLTRINDGIYIGESKAGNYAYKVKVKVENHKIINIEGIDNRKSPYVTYAEGVFTKIIKQQKVDVDAVTGATTTSKAFMKAVENALNK</sequence>
<dbReference type="GO" id="GO:0016020">
    <property type="term" value="C:membrane"/>
    <property type="evidence" value="ECO:0007669"/>
    <property type="project" value="InterPro"/>
</dbReference>
<name>A0A1L5FA42_CLOKL</name>
<evidence type="ECO:0000313" key="4">
    <source>
        <dbReference type="Proteomes" id="UP000184604"/>
    </source>
</evidence>
<proteinExistence type="predicted"/>
<evidence type="ECO:0000313" key="3">
    <source>
        <dbReference type="EMBL" id="APM39837.1"/>
    </source>
</evidence>
<dbReference type="AlphaFoldDB" id="A0A1L5FA42"/>
<dbReference type="Proteomes" id="UP000184604">
    <property type="component" value="Chromosome"/>
</dbReference>
<keyword evidence="1" id="KW-1133">Transmembrane helix</keyword>
<gene>
    <name evidence="3" type="ORF">BS101_14385</name>
</gene>
<accession>A0A1L5FA42</accession>
<dbReference type="Gene3D" id="3.90.1010.20">
    <property type="match status" value="1"/>
</dbReference>
<feature type="transmembrane region" description="Helical" evidence="1">
    <location>
        <begin position="20"/>
        <end position="40"/>
    </location>
</feature>